<organism evidence="1 2">
    <name type="scientific">Rhizobium croatiense</name>
    <dbReference type="NCBI Taxonomy" id="2867516"/>
    <lineage>
        <taxon>Bacteria</taxon>
        <taxon>Pseudomonadati</taxon>
        <taxon>Pseudomonadota</taxon>
        <taxon>Alphaproteobacteria</taxon>
        <taxon>Hyphomicrobiales</taxon>
        <taxon>Rhizobiaceae</taxon>
        <taxon>Rhizobium/Agrobacterium group</taxon>
        <taxon>Rhizobium</taxon>
    </lineage>
</organism>
<protein>
    <submittedName>
        <fullName evidence="1">Uncharacterized protein</fullName>
    </submittedName>
</protein>
<sequence>MANVFRALEDHQLRSENTRLKDEGNRRLVVETEREQLERFVRPALMAGAVALFVPQYKFGLRDGKVVVVGRRGREEAEMAAINWIAEEGESYAAPECAEAGGLCGRGGPPEEPALTGGRGAALRVA</sequence>
<evidence type="ECO:0000313" key="2">
    <source>
        <dbReference type="Proteomes" id="UP000733858"/>
    </source>
</evidence>
<evidence type="ECO:0000313" key="1">
    <source>
        <dbReference type="EMBL" id="MBY4630216.1"/>
    </source>
</evidence>
<accession>A0ABS7LZE6</accession>
<dbReference type="RefSeq" id="WP_097579211.1">
    <property type="nucleotide sequence ID" value="NZ_CP120230.1"/>
</dbReference>
<comment type="caution">
    <text evidence="1">The sequence shown here is derived from an EMBL/GenBank/DDBJ whole genome shotgun (WGS) entry which is preliminary data.</text>
</comment>
<proteinExistence type="predicted"/>
<gene>
    <name evidence="1" type="ORF">K6M89_12965</name>
</gene>
<reference evidence="1 2" key="1">
    <citation type="submission" date="2021-08" db="EMBL/GenBank/DDBJ databases">
        <title>Rhizobium croatiense sp. nov. and Rhizobium redzepovicii sp. nov., two new species isolated from nodules of Phaseolus vulgaris in Croatia.</title>
        <authorList>
            <person name="Rajnovic I."/>
            <person name="Ramirez-Bahena M.H."/>
            <person name="Kajic S."/>
            <person name="Igual M.J."/>
            <person name="Peix A."/>
            <person name="Velazquez E."/>
            <person name="Sikora S."/>
        </authorList>
    </citation>
    <scope>NUCLEOTIDE SEQUENCE [LARGE SCALE GENOMIC DNA]</scope>
    <source>
        <strain evidence="1 2">13T</strain>
    </source>
</reference>
<dbReference type="EMBL" id="JAILYJ010000007">
    <property type="protein sequence ID" value="MBY4630216.1"/>
    <property type="molecule type" value="Genomic_DNA"/>
</dbReference>
<keyword evidence="2" id="KW-1185">Reference proteome</keyword>
<name>A0ABS7LZE6_9HYPH</name>
<dbReference type="Proteomes" id="UP000733858">
    <property type="component" value="Unassembled WGS sequence"/>
</dbReference>